<evidence type="ECO:0000259" key="3">
    <source>
        <dbReference type="Pfam" id="PF02525"/>
    </source>
</evidence>
<dbReference type="PANTHER" id="PTHR10204:SF34">
    <property type="entry name" value="NAD(P)H DEHYDROGENASE [QUINONE] 1 ISOFORM 1"/>
    <property type="match status" value="1"/>
</dbReference>
<dbReference type="EMBL" id="JACYFU010000001">
    <property type="protein sequence ID" value="MBD8065125.1"/>
    <property type="molecule type" value="Genomic_DNA"/>
</dbReference>
<dbReference type="Pfam" id="PF02525">
    <property type="entry name" value="Flavodoxin_2"/>
    <property type="match status" value="1"/>
</dbReference>
<proteinExistence type="inferred from homology"/>
<comment type="caution">
    <text evidence="4">The sequence shown here is derived from an EMBL/GenBank/DDBJ whole genome shotgun (WGS) entry which is preliminary data.</text>
</comment>
<dbReference type="PANTHER" id="PTHR10204">
    <property type="entry name" value="NAD P H OXIDOREDUCTASE-RELATED"/>
    <property type="match status" value="1"/>
</dbReference>
<dbReference type="GO" id="GO:0003955">
    <property type="term" value="F:NAD(P)H dehydrogenase (quinone) activity"/>
    <property type="evidence" value="ECO:0007669"/>
    <property type="project" value="TreeGrafter"/>
</dbReference>
<name>A0A927FRX4_9HYPH</name>
<dbReference type="InterPro" id="IPR029039">
    <property type="entry name" value="Flavoprotein-like_sf"/>
</dbReference>
<evidence type="ECO:0000256" key="1">
    <source>
        <dbReference type="ARBA" id="ARBA00006252"/>
    </source>
</evidence>
<evidence type="ECO:0000313" key="4">
    <source>
        <dbReference type="EMBL" id="MBD8065125.1"/>
    </source>
</evidence>
<evidence type="ECO:0000256" key="2">
    <source>
        <dbReference type="ARBA" id="ARBA00023002"/>
    </source>
</evidence>
<keyword evidence="5" id="KW-1185">Reference proteome</keyword>
<dbReference type="InterPro" id="IPR051545">
    <property type="entry name" value="NAD(P)H_dehydrogenase_qn"/>
</dbReference>
<dbReference type="Gene3D" id="3.40.50.360">
    <property type="match status" value="1"/>
</dbReference>
<sequence>MRFHVVHAHPVETSFNRALFEAVLDQARKGGHEVDALDLYAEEFDPRLSRLERLNYHDTTLNRTDAVDVYAERLLRAEVLIFVHPIWNYGFPAMLKGYFDRIFLPGVSFVMDGSGDRGIPRANFTHIKHVMFVTTYGGNRWRTWLMGDPPRRVVKRWGWATFRTPKPPDYVALYDMNNGTPESRAAFVQLVRQKVSAIQ</sequence>
<evidence type="ECO:0000313" key="5">
    <source>
        <dbReference type="Proteomes" id="UP000654108"/>
    </source>
</evidence>
<dbReference type="InterPro" id="IPR003680">
    <property type="entry name" value="Flavodoxin_fold"/>
</dbReference>
<comment type="similarity">
    <text evidence="1">Belongs to the NAD(P)H dehydrogenase (quinone) family.</text>
</comment>
<dbReference type="SUPFAM" id="SSF52218">
    <property type="entry name" value="Flavoproteins"/>
    <property type="match status" value="1"/>
</dbReference>
<dbReference type="GO" id="GO:0005829">
    <property type="term" value="C:cytosol"/>
    <property type="evidence" value="ECO:0007669"/>
    <property type="project" value="TreeGrafter"/>
</dbReference>
<gene>
    <name evidence="4" type="ORF">IC608_06535</name>
</gene>
<feature type="domain" description="Flavodoxin-like fold" evidence="3">
    <location>
        <begin position="1"/>
        <end position="142"/>
    </location>
</feature>
<protein>
    <submittedName>
        <fullName evidence="4">NAD(P)H-dependent oxidoreductase</fullName>
    </submittedName>
</protein>
<accession>A0A927FRX4</accession>
<dbReference type="AlphaFoldDB" id="A0A927FRX4"/>
<reference evidence="4" key="1">
    <citation type="submission" date="2020-09" db="EMBL/GenBank/DDBJ databases">
        <title>Genome seq and assembly of Devosia sp.</title>
        <authorList>
            <person name="Chhetri G."/>
        </authorList>
    </citation>
    <scope>NUCLEOTIDE SEQUENCE</scope>
    <source>
        <strain evidence="4">PTR5</strain>
    </source>
</reference>
<organism evidence="4 5">
    <name type="scientific">Devosia oryzisoli</name>
    <dbReference type="NCBI Taxonomy" id="2774138"/>
    <lineage>
        <taxon>Bacteria</taxon>
        <taxon>Pseudomonadati</taxon>
        <taxon>Pseudomonadota</taxon>
        <taxon>Alphaproteobacteria</taxon>
        <taxon>Hyphomicrobiales</taxon>
        <taxon>Devosiaceae</taxon>
        <taxon>Devosia</taxon>
    </lineage>
</organism>
<dbReference type="RefSeq" id="WP_191773662.1">
    <property type="nucleotide sequence ID" value="NZ_JACYFU010000001.1"/>
</dbReference>
<dbReference type="Proteomes" id="UP000654108">
    <property type="component" value="Unassembled WGS sequence"/>
</dbReference>
<keyword evidence="2" id="KW-0560">Oxidoreductase</keyword>